<evidence type="ECO:0000256" key="11">
    <source>
        <dbReference type="ARBA" id="ARBA00023180"/>
    </source>
</evidence>
<dbReference type="Gene3D" id="2.10.25.10">
    <property type="entry name" value="Laminin"/>
    <property type="match status" value="7"/>
</dbReference>
<evidence type="ECO:0000256" key="9">
    <source>
        <dbReference type="ARBA" id="ARBA00023136"/>
    </source>
</evidence>
<keyword evidence="8 17" id="KW-1133">Transmembrane helix</keyword>
<dbReference type="Proteomes" id="UP001445076">
    <property type="component" value="Unassembled WGS sequence"/>
</dbReference>
<evidence type="ECO:0000256" key="2">
    <source>
        <dbReference type="ARBA" id="ARBA00022441"/>
    </source>
</evidence>
<dbReference type="SUPFAM" id="SSF117281">
    <property type="entry name" value="Kelch motif"/>
    <property type="match status" value="3"/>
</dbReference>
<evidence type="ECO:0000256" key="6">
    <source>
        <dbReference type="ARBA" id="ARBA00022737"/>
    </source>
</evidence>
<feature type="disulfide bond" evidence="15">
    <location>
        <begin position="1393"/>
        <end position="1407"/>
    </location>
</feature>
<dbReference type="SMART" id="SM00423">
    <property type="entry name" value="PSI"/>
    <property type="match status" value="8"/>
</dbReference>
<evidence type="ECO:0000256" key="15">
    <source>
        <dbReference type="PROSITE-ProRule" id="PRU00460"/>
    </source>
</evidence>
<dbReference type="Pfam" id="PF24973">
    <property type="entry name" value="EGF_LMN_ATRN"/>
    <property type="match status" value="2"/>
</dbReference>
<dbReference type="Pfam" id="PF07645">
    <property type="entry name" value="EGF_CA"/>
    <property type="match status" value="1"/>
</dbReference>
<dbReference type="PROSITE" id="PS01187">
    <property type="entry name" value="EGF_CA"/>
    <property type="match status" value="1"/>
</dbReference>
<keyword evidence="7" id="KW-0106">Calcium</keyword>
<dbReference type="PROSITE" id="PS50027">
    <property type="entry name" value="EGF_LAM_2"/>
    <property type="match status" value="1"/>
</dbReference>
<evidence type="ECO:0000259" key="19">
    <source>
        <dbReference type="PROSITE" id="PS01180"/>
    </source>
</evidence>
<evidence type="ECO:0000256" key="4">
    <source>
        <dbReference type="ARBA" id="ARBA00022692"/>
    </source>
</evidence>
<dbReference type="GO" id="GO:0048731">
    <property type="term" value="P:system development"/>
    <property type="evidence" value="ECO:0007669"/>
    <property type="project" value="UniProtKB-ARBA"/>
</dbReference>
<dbReference type="InterPro" id="IPR000152">
    <property type="entry name" value="EGF-type_Asp/Asn_hydroxyl_site"/>
</dbReference>
<dbReference type="EMBL" id="JARKIK010000030">
    <property type="protein sequence ID" value="KAK8741383.1"/>
    <property type="molecule type" value="Genomic_DNA"/>
</dbReference>
<gene>
    <name evidence="22" type="ORF">OTU49_002189</name>
</gene>
<evidence type="ECO:0000256" key="1">
    <source>
        <dbReference type="ARBA" id="ARBA00004479"/>
    </source>
</evidence>
<evidence type="ECO:0000256" key="5">
    <source>
        <dbReference type="ARBA" id="ARBA00022729"/>
    </source>
</evidence>
<dbReference type="InterPro" id="IPR002049">
    <property type="entry name" value="LE_dom"/>
</dbReference>
<name>A0AAW0XQ03_CHEQU</name>
<dbReference type="FunFam" id="2.10.25.10:FF:000202">
    <property type="entry name" value="Multiple epidermal growth factor-like domains 8"/>
    <property type="match status" value="1"/>
</dbReference>
<dbReference type="InterPro" id="IPR016201">
    <property type="entry name" value="PSI"/>
</dbReference>
<keyword evidence="4 17" id="KW-0812">Transmembrane</keyword>
<keyword evidence="10 14" id="KW-1015">Disulfide bond</keyword>
<dbReference type="SUPFAM" id="SSF49854">
    <property type="entry name" value="Spermadhesin, CUB domain"/>
    <property type="match status" value="2"/>
</dbReference>
<protein>
    <recommendedName>
        <fullName evidence="24">Multiple epidermal growth factor-like domains protein 8</fullName>
    </recommendedName>
</protein>
<dbReference type="PROSITE" id="PS00010">
    <property type="entry name" value="ASX_HYDROXYL"/>
    <property type="match status" value="1"/>
</dbReference>
<dbReference type="Pfam" id="PF24981">
    <property type="entry name" value="Beta-prop_ATRN-LZTR1"/>
    <property type="match status" value="2"/>
</dbReference>
<proteinExistence type="predicted"/>
<keyword evidence="5 18" id="KW-0732">Signal</keyword>
<feature type="disulfide bond" evidence="13">
    <location>
        <begin position="27"/>
        <end position="54"/>
    </location>
</feature>
<dbReference type="SUPFAM" id="SSF57196">
    <property type="entry name" value="EGF/Laminin"/>
    <property type="match status" value="4"/>
</dbReference>
<keyword evidence="3 14" id="KW-0245">EGF-like domain</keyword>
<keyword evidence="12 15" id="KW-0424">Laminin EGF-like domain</keyword>
<evidence type="ECO:0000256" key="10">
    <source>
        <dbReference type="ARBA" id="ARBA00023157"/>
    </source>
</evidence>
<reference evidence="22 23" key="1">
    <citation type="journal article" date="2024" name="BMC Genomics">
        <title>Genome assembly of redclaw crayfish (Cherax quadricarinatus) provides insights into its immune adaptation and hypoxia tolerance.</title>
        <authorList>
            <person name="Liu Z."/>
            <person name="Zheng J."/>
            <person name="Li H."/>
            <person name="Fang K."/>
            <person name="Wang S."/>
            <person name="He J."/>
            <person name="Zhou D."/>
            <person name="Weng S."/>
            <person name="Chi M."/>
            <person name="Gu Z."/>
            <person name="He J."/>
            <person name="Li F."/>
            <person name="Wang M."/>
        </authorList>
    </citation>
    <scope>NUCLEOTIDE SEQUENCE [LARGE SCALE GENOMIC DNA]</scope>
    <source>
        <strain evidence="22">ZL_2023a</strain>
    </source>
</reference>
<keyword evidence="9 17" id="KW-0472">Membrane</keyword>
<dbReference type="GO" id="GO:0016020">
    <property type="term" value="C:membrane"/>
    <property type="evidence" value="ECO:0007669"/>
    <property type="project" value="UniProtKB-SubCell"/>
</dbReference>
<keyword evidence="11" id="KW-0325">Glycoprotein</keyword>
<dbReference type="SMART" id="SM00179">
    <property type="entry name" value="EGF_CA"/>
    <property type="match status" value="2"/>
</dbReference>
<evidence type="ECO:0000259" key="20">
    <source>
        <dbReference type="PROSITE" id="PS50026"/>
    </source>
</evidence>
<feature type="domain" description="CUB" evidence="19">
    <location>
        <begin position="1411"/>
        <end position="1542"/>
    </location>
</feature>
<feature type="region of interest" description="Disordered" evidence="16">
    <location>
        <begin position="2872"/>
        <end position="2892"/>
    </location>
</feature>
<dbReference type="InterPro" id="IPR056863">
    <property type="entry name" value="LMN_ATRN_NET-like_EGF"/>
</dbReference>
<dbReference type="InterPro" id="IPR056737">
    <property type="entry name" value="Beta-prop_ATRN-MKLN-like"/>
</dbReference>
<feature type="disulfide bond" evidence="15">
    <location>
        <begin position="1381"/>
        <end position="1390"/>
    </location>
</feature>
<dbReference type="CDD" id="cd00041">
    <property type="entry name" value="CUB"/>
    <property type="match status" value="1"/>
</dbReference>
<dbReference type="Pfam" id="PF12947">
    <property type="entry name" value="EGF_3"/>
    <property type="match status" value="1"/>
</dbReference>
<organism evidence="22 23">
    <name type="scientific">Cherax quadricarinatus</name>
    <name type="common">Australian red claw crayfish</name>
    <dbReference type="NCBI Taxonomy" id="27406"/>
    <lineage>
        <taxon>Eukaryota</taxon>
        <taxon>Metazoa</taxon>
        <taxon>Ecdysozoa</taxon>
        <taxon>Arthropoda</taxon>
        <taxon>Crustacea</taxon>
        <taxon>Multicrustacea</taxon>
        <taxon>Malacostraca</taxon>
        <taxon>Eumalacostraca</taxon>
        <taxon>Eucarida</taxon>
        <taxon>Decapoda</taxon>
        <taxon>Pleocyemata</taxon>
        <taxon>Astacidea</taxon>
        <taxon>Parastacoidea</taxon>
        <taxon>Parastacidae</taxon>
        <taxon>Cherax</taxon>
    </lineage>
</organism>
<dbReference type="InterPro" id="IPR009030">
    <property type="entry name" value="Growth_fac_rcpt_cys_sf"/>
</dbReference>
<feature type="domain" description="CUB" evidence="19">
    <location>
        <begin position="27"/>
        <end position="137"/>
    </location>
</feature>
<dbReference type="InterPro" id="IPR001881">
    <property type="entry name" value="EGF-like_Ca-bd_dom"/>
</dbReference>
<dbReference type="InterPro" id="IPR002165">
    <property type="entry name" value="Plexin_repeat"/>
</dbReference>
<dbReference type="SMART" id="SM00042">
    <property type="entry name" value="CUB"/>
    <property type="match status" value="1"/>
</dbReference>
<accession>A0AAW0XQ03</accession>
<comment type="caution">
    <text evidence="14">Lacks conserved residue(s) required for the propagation of feature annotation.</text>
</comment>
<dbReference type="InterPro" id="IPR015915">
    <property type="entry name" value="Kelch-typ_b-propeller"/>
</dbReference>
<evidence type="ECO:0000259" key="21">
    <source>
        <dbReference type="PROSITE" id="PS50027"/>
    </source>
</evidence>
<feature type="domain" description="EGF-like" evidence="20">
    <location>
        <begin position="1571"/>
        <end position="1607"/>
    </location>
</feature>
<evidence type="ECO:0000256" key="3">
    <source>
        <dbReference type="ARBA" id="ARBA00022536"/>
    </source>
</evidence>
<dbReference type="Gene3D" id="2.60.120.290">
    <property type="entry name" value="Spermadhesin, CUB domain"/>
    <property type="match status" value="2"/>
</dbReference>
<feature type="disulfide bond" evidence="14">
    <location>
        <begin position="1597"/>
        <end position="1606"/>
    </location>
</feature>
<dbReference type="SMART" id="SM00180">
    <property type="entry name" value="EGF_Lam"/>
    <property type="match status" value="4"/>
</dbReference>
<feature type="domain" description="EGF-like" evidence="20">
    <location>
        <begin position="1237"/>
        <end position="1278"/>
    </location>
</feature>
<sequence>MWAWWVLVAVPLWVPAATMDFSSERSCNRSRRVLTGSWGIITDGPEKYPEASHCQWLIRASSPEQYITLNVTIIETECSYDHLYVYDGETYNAPMLGVFSGKTKPPQVTASSGAMLILLYSDTNYALDGFVAEYSITDCPLNCSSHGLCENYKCICDELYTGDGCQRQHCPENCGMAHNRGHCYKPLPTLWEIKPAPYCLCNEGYFGDGCSLSAYDSEGGTWHWLWRGGPPLNDRTSHASVYLPHLDRLYVYGGYNLNNILGDLLIYDFGTSVWVNVSDPASQSHLSRRLNSQRTARLKGITEYQVMNSSLLRNLTFSVNSNNTVSVKRKSLAGEAPRTRRMIRPSEEISSIPANHNTRAVNPGPRYGHVMEKYDQHFVLFGGRLISGEVSNELWLYNTTLDEWQLIEGKEQSGSEENQAKHDNTPHGLMYATLTLVDNDWLYLFGGSLQHGEFSNCMYRINLGGNKTWEKVTVRGGNQLEVRVVGHSMVFHASSRSLLVYGGIRVDIARFSKLSDRLLVFDIDQHYWSQIHYPRPHNTQPLHIPLERAFHSAVIAGNYMVIFGGYMHKHKEEETCYDNKIYLYHLGCHVWMSHQLTPTGHAGIYPKIQGVYGHSVFLRGGNTMVIVGGFHGIVNSHVLAYVLPSTLVSPEGREFDMDEACRRHSTQASCVSNLECGWCPSDLSCYERSRGANCTNNLQTSQCPGVCASLHSCQSCAIHGRYSHGRPCAWCVQTAKCHERDEPSGGLGRCGSPDDNPLGLEGWWGPHGNDLVSPEECQEYDMRPGITVIRYRHPVDLTKPDHVTIANTTIQELRDTQEFRGARELHTGGSTLAQFIGFIHPLGVKPVKGDKNLMMFVQASHVNASLWVSLDDTEEKLELVASIDAKKEMREAARRPREEAIFLDLSRGYRYLTKLQVSQPVQPSPQNGVVSIVWNAHTHTRRVISLEYLEPYSSGGSACTAHTTCLACLTDAKCGWCSQTFSCVARHNEHSTCSLTSAEGTKNIYFLTLVPEQCITCEQYIYCTDCVGSGSCEWLPDEAHCSRKGRFQGAVIEVGKCPAPCHKRKSCATCLGDPGRCAWCQESSECFLFSVYTSVYQYGSCRVWLDEDHTNMSSTLPSTLSSPLENVEHVGTTLPYLSTVSSIEASTPMMNLDATECQVCENLLSCDACLESLSCGWCYNVFNPTIGICTAGDFSQPNKGDCGSLISPLLLAASENTSVFVDLQVSQSNWAYAMCPDVDECKLSLHDCHPNATCSNTHPGFNCTCSRGFRGNGHDTCERTCYESCIHGYCSGHPEYKCVCNLGWMGPDCATNCGCNNHSTCHKGVGICDQCRDGTDGQYCHLCQAGNFGNATTIGCQMCKCNDHWDETLGQCNQTTGECFCIHNTDGHNCHKCLPGFYGDPSNGGRCFRECSARNILYEATKGYLGAQTTGLEPSATCMWIITAGDTLEPLTALQTGSYIIQITIEEINIECGTGILYVYDGLPNFVSGNVRWDRQNHIIVGAFCASQASYPVTVQALSGLMTVFYEKNDPAQGFNASYEVLHCVKNAGHNRICTNNKLVCDEKWSGVHCDIPICPNKCSEAEGRGKCHSGYGRCICTLGFVGDDCSIVQREHQVVVTQLFAPEKIASSLSHLATVLPRMGQSLIVDHRGSLWVFGGYSLSRGPLNDIQQFDTHNNSNIWQQVTVNVQPGRQPPPSRYFHAAAYVSNQREMYVYGGLNETTFLNDFWKFNIESGSWKELKPHPDLPRLAGHSLTYRSDAESQSLVLIGGASSDYGFLECVWEYNLASGQWSKVETGGAIPVGIYAHSTVYHEGTKTFYVYGGYSFKVDKVDHFPDLYALDYTRKKWSVLPPDRRTNLNPASLPAPRTFHSAVTTQDYMVIIGGDITDHLDSNQGLLVYSYKCNMWIPLNDKFITLVGHEITPQIGASSAIYGSTIYLFGGYYGTLQGSLVEIKIPPDLCTLNTNQTQCRDVIGCANCVVHESSGTNISYCYSNTGEEPSTCRNPRYGKSSVVGVRCDARLLEDHDCYQHTSCTECLAEWPAHPHSEQRCQWCLNCSKGKCIPRDSDCAQENLCDSQARDDSGSGRYIITESDKCHGGTCVASDCDKCGSLRKCIWTQQVLRSSELGYTLHAMQIYNWNCVKSMIQRHSSHVVESSPPNQCPVRCHFHTSCYDCLSAKGAEGGWQQCNWSPSLKECLGPSYIALRCLGGTCGRILTGGEEKCPRPCENFTQCSHCLSQPHCGWCAIETEVGGLGKCVEGLLEGPDIGTCHDLDYSDILSNASVTDLHRLRQHARLYPDASRNVLPSLSWHYDTCPPEDECRNMHHTCDDRSQSCVDRFKGYACECAPGYNMTENGDCVPLCSQGCVFGVCIEPHNCTCNFGYVGTNCSIKCNCNGHANCEGPDKLEVCLECFNNTMGNQCEKCKPFFVGDPRNSGQCISCFEYCNMHANSCIPREVVAKYNLTLPLVAMSDMINVLKITEGARTDAVCVACANNTTGSKCDSCLSGYFRGVEDMRHPCRPCQCNGHGTICNPVWGTECECGNNTDTQCTGSGKTRGVSTEKEEDKYCWQQQCAKCKESYLGNPSNGHQCYRQMTVEKEYCLDPRDQTGCDTKPGTLSQGQTVFFAVQPKFMNVNIRLILDVTKGGADVYFSTREDTFVVTVNQTTGRQQVEIDINYPIVEETGPIMYATPLKRNFVGSGFDLYDISSYAMSPIKESVANTTQPPLSEYHLIKKVAEGLKTFATVSRSNDILIVRNVTNRLVITLPQHQHDLRSAKFYVIVYGIGNEKVTDTFGSIFFRQDQPRIDLFVFFSVFFSCFFLFLAVCVVVWKIKQGVDLRRARRRHVVEMLHMAKRPFAITTLVLHAEDEFNQDALDMPPDPTPWSPGRRKRATKKDRFGDGFDVGPLAVEPTDDGVAAVLTVMVQLPGGGIGSTMCQGDGPTHRLALGSALCLMSRIYPPASRPFHLRRRTSHMVA</sequence>
<dbReference type="InterPro" id="IPR018097">
    <property type="entry name" value="EGF_Ca-bd_CS"/>
</dbReference>
<dbReference type="PROSITE" id="PS01186">
    <property type="entry name" value="EGF_2"/>
    <property type="match status" value="2"/>
</dbReference>
<evidence type="ECO:0000256" key="13">
    <source>
        <dbReference type="PROSITE-ProRule" id="PRU00059"/>
    </source>
</evidence>
<feature type="transmembrane region" description="Helical" evidence="17">
    <location>
        <begin position="2805"/>
        <end position="2827"/>
    </location>
</feature>
<dbReference type="Pfam" id="PF00053">
    <property type="entry name" value="EGF_laminin"/>
    <property type="match status" value="2"/>
</dbReference>
<dbReference type="InterPro" id="IPR024731">
    <property type="entry name" value="NELL2-like_EGF"/>
</dbReference>
<evidence type="ECO:0000256" key="14">
    <source>
        <dbReference type="PROSITE-ProRule" id="PRU00076"/>
    </source>
</evidence>
<feature type="chain" id="PRO_5043810765" description="Multiple epidermal growth factor-like domains protein 8" evidence="18">
    <location>
        <begin position="19"/>
        <end position="2973"/>
    </location>
</feature>
<dbReference type="PROSITE" id="PS50026">
    <property type="entry name" value="EGF_3"/>
    <property type="match status" value="2"/>
</dbReference>
<keyword evidence="2" id="KW-0880">Kelch repeat</keyword>
<dbReference type="InterPro" id="IPR000859">
    <property type="entry name" value="CUB_dom"/>
</dbReference>
<feature type="disulfide bond" evidence="13">
    <location>
        <begin position="1411"/>
        <end position="1438"/>
    </location>
</feature>
<dbReference type="FunFam" id="2.10.25.10:FF:000191">
    <property type="entry name" value="Multiple epidermal growth factor-like domains 8"/>
    <property type="match status" value="1"/>
</dbReference>
<dbReference type="InterPro" id="IPR049883">
    <property type="entry name" value="NOTCH1_EGF-like"/>
</dbReference>
<dbReference type="GO" id="GO:0048513">
    <property type="term" value="P:animal organ development"/>
    <property type="evidence" value="ECO:0007669"/>
    <property type="project" value="UniProtKB-ARBA"/>
</dbReference>
<dbReference type="SUPFAM" id="SSF57184">
    <property type="entry name" value="Growth factor receptor domain"/>
    <property type="match status" value="1"/>
</dbReference>
<evidence type="ECO:0000256" key="17">
    <source>
        <dbReference type="SAM" id="Phobius"/>
    </source>
</evidence>
<dbReference type="InterPro" id="IPR000742">
    <property type="entry name" value="EGF"/>
</dbReference>
<dbReference type="PANTHER" id="PTHR46093">
    <property type="entry name" value="ACYL-COA-BINDING DOMAIN-CONTAINING PROTEIN 5"/>
    <property type="match status" value="1"/>
</dbReference>
<dbReference type="SMART" id="SM00181">
    <property type="entry name" value="EGF"/>
    <property type="match status" value="10"/>
</dbReference>
<evidence type="ECO:0000256" key="12">
    <source>
        <dbReference type="ARBA" id="ARBA00023292"/>
    </source>
</evidence>
<feature type="domain" description="Laminin EGF-like" evidence="21">
    <location>
        <begin position="1359"/>
        <end position="1409"/>
    </location>
</feature>
<dbReference type="Gene3D" id="2.120.10.80">
    <property type="entry name" value="Kelch-type beta propeller"/>
    <property type="match status" value="5"/>
</dbReference>
<evidence type="ECO:0000313" key="22">
    <source>
        <dbReference type="EMBL" id="KAK8741383.1"/>
    </source>
</evidence>
<dbReference type="PROSITE" id="PS01248">
    <property type="entry name" value="EGF_LAM_1"/>
    <property type="match status" value="2"/>
</dbReference>
<feature type="signal peptide" evidence="18">
    <location>
        <begin position="1"/>
        <end position="18"/>
    </location>
</feature>
<dbReference type="PANTHER" id="PTHR46093:SF16">
    <property type="entry name" value="MULTIPLE EGF-LIKE-DOMAINS 8"/>
    <property type="match status" value="1"/>
</dbReference>
<dbReference type="InterPro" id="IPR035914">
    <property type="entry name" value="Sperma_CUB_dom_sf"/>
</dbReference>
<dbReference type="CDD" id="cd00055">
    <property type="entry name" value="EGF_Lam"/>
    <property type="match status" value="2"/>
</dbReference>
<evidence type="ECO:0008006" key="24">
    <source>
        <dbReference type="Google" id="ProtNLM"/>
    </source>
</evidence>
<dbReference type="CDD" id="cd00054">
    <property type="entry name" value="EGF_CA"/>
    <property type="match status" value="1"/>
</dbReference>
<keyword evidence="23" id="KW-1185">Reference proteome</keyword>
<comment type="caution">
    <text evidence="22">The sequence shown here is derived from an EMBL/GenBank/DDBJ whole genome shotgun (WGS) entry which is preliminary data.</text>
</comment>
<dbReference type="PROSITE" id="PS01180">
    <property type="entry name" value="CUB"/>
    <property type="match status" value="2"/>
</dbReference>
<evidence type="ECO:0000256" key="8">
    <source>
        <dbReference type="ARBA" id="ARBA00022989"/>
    </source>
</evidence>
<dbReference type="Pfam" id="PF00431">
    <property type="entry name" value="CUB"/>
    <property type="match status" value="1"/>
</dbReference>
<dbReference type="Pfam" id="PF01437">
    <property type="entry name" value="PSI"/>
    <property type="match status" value="1"/>
</dbReference>
<evidence type="ECO:0000256" key="7">
    <source>
        <dbReference type="ARBA" id="ARBA00022837"/>
    </source>
</evidence>
<evidence type="ECO:0000313" key="23">
    <source>
        <dbReference type="Proteomes" id="UP001445076"/>
    </source>
</evidence>
<keyword evidence="6" id="KW-0677">Repeat</keyword>
<comment type="subcellular location">
    <subcellularLocation>
        <location evidence="1">Membrane</location>
        <topology evidence="1">Single-pass type I membrane protein</topology>
    </subcellularLocation>
</comment>
<dbReference type="GO" id="GO:0005509">
    <property type="term" value="F:calcium ion binding"/>
    <property type="evidence" value="ECO:0007669"/>
    <property type="project" value="InterPro"/>
</dbReference>
<evidence type="ECO:0000256" key="16">
    <source>
        <dbReference type="SAM" id="MobiDB-lite"/>
    </source>
</evidence>
<dbReference type="FunFam" id="2.60.120.290:FF:000023">
    <property type="entry name" value="Multiple epidermal growth factor-like domains 8"/>
    <property type="match status" value="1"/>
</dbReference>
<dbReference type="PROSITE" id="PS00022">
    <property type="entry name" value="EGF_1"/>
    <property type="match status" value="3"/>
</dbReference>
<evidence type="ECO:0000256" key="18">
    <source>
        <dbReference type="SAM" id="SignalP"/>
    </source>
</evidence>